<evidence type="ECO:0000256" key="5">
    <source>
        <dbReference type="PROSITE-ProRule" id="PRU10141"/>
    </source>
</evidence>
<keyword evidence="9" id="KW-0723">Serine/threonine-protein kinase</keyword>
<dbReference type="Proteomes" id="UP000269198">
    <property type="component" value="Unassembled WGS sequence"/>
</dbReference>
<dbReference type="CDD" id="cd14014">
    <property type="entry name" value="STKc_PknB_like"/>
    <property type="match status" value="1"/>
</dbReference>
<keyword evidence="4 5" id="KW-0067">ATP-binding</keyword>
<dbReference type="SMART" id="SM00220">
    <property type="entry name" value="S_TKc"/>
    <property type="match status" value="1"/>
</dbReference>
<evidence type="ECO:0000256" key="4">
    <source>
        <dbReference type="ARBA" id="ARBA00022840"/>
    </source>
</evidence>
<dbReference type="AlphaFoldDB" id="A0A3N0E5U7"/>
<dbReference type="Pfam" id="PF00069">
    <property type="entry name" value="Pkinase"/>
    <property type="match status" value="1"/>
</dbReference>
<feature type="region of interest" description="Disordered" evidence="6">
    <location>
        <begin position="69"/>
        <end position="125"/>
    </location>
</feature>
<evidence type="ECO:0000256" key="1">
    <source>
        <dbReference type="ARBA" id="ARBA00022679"/>
    </source>
</evidence>
<dbReference type="InterPro" id="IPR017441">
    <property type="entry name" value="Protein_kinase_ATP_BS"/>
</dbReference>
<keyword evidence="7" id="KW-0472">Membrane</keyword>
<evidence type="ECO:0000256" key="3">
    <source>
        <dbReference type="ARBA" id="ARBA00022777"/>
    </source>
</evidence>
<keyword evidence="2 5" id="KW-0547">Nucleotide-binding</keyword>
<feature type="transmembrane region" description="Helical" evidence="7">
    <location>
        <begin position="752"/>
        <end position="772"/>
    </location>
</feature>
<dbReference type="InterPro" id="IPR000719">
    <property type="entry name" value="Prot_kinase_dom"/>
</dbReference>
<organism evidence="9 10">
    <name type="scientific">Halostreptopolyspora alba</name>
    <dbReference type="NCBI Taxonomy" id="2487137"/>
    <lineage>
        <taxon>Bacteria</taxon>
        <taxon>Bacillati</taxon>
        <taxon>Actinomycetota</taxon>
        <taxon>Actinomycetes</taxon>
        <taxon>Streptosporangiales</taxon>
        <taxon>Nocardiopsidaceae</taxon>
        <taxon>Halostreptopolyspora</taxon>
    </lineage>
</organism>
<feature type="compositionally biased region" description="Low complexity" evidence="6">
    <location>
        <begin position="85"/>
        <end position="99"/>
    </location>
</feature>
<dbReference type="SUPFAM" id="SSF56112">
    <property type="entry name" value="Protein kinase-like (PK-like)"/>
    <property type="match status" value="1"/>
</dbReference>
<comment type="caution">
    <text evidence="9">The sequence shown here is derived from an EMBL/GenBank/DDBJ whole genome shotgun (WGS) entry which is preliminary data.</text>
</comment>
<dbReference type="Gene3D" id="1.10.510.10">
    <property type="entry name" value="Transferase(Phosphotransferase) domain 1"/>
    <property type="match status" value="1"/>
</dbReference>
<dbReference type="PANTHER" id="PTHR43289:SF34">
    <property type="entry name" value="SERINE_THREONINE-PROTEIN KINASE YBDM-RELATED"/>
    <property type="match status" value="1"/>
</dbReference>
<dbReference type="GO" id="GO:0005524">
    <property type="term" value="F:ATP binding"/>
    <property type="evidence" value="ECO:0007669"/>
    <property type="project" value="UniProtKB-UniRule"/>
</dbReference>
<feature type="region of interest" description="Disordered" evidence="6">
    <location>
        <begin position="1"/>
        <end position="23"/>
    </location>
</feature>
<dbReference type="PROSITE" id="PS50011">
    <property type="entry name" value="PROTEIN_KINASE_DOM"/>
    <property type="match status" value="1"/>
</dbReference>
<evidence type="ECO:0000313" key="9">
    <source>
        <dbReference type="EMBL" id="RNL83221.1"/>
    </source>
</evidence>
<keyword evidence="7" id="KW-1133">Transmembrane helix</keyword>
<name>A0A3N0E5U7_9ACTN</name>
<dbReference type="GO" id="GO:0004674">
    <property type="term" value="F:protein serine/threonine kinase activity"/>
    <property type="evidence" value="ECO:0007669"/>
    <property type="project" value="UniProtKB-KW"/>
</dbReference>
<reference evidence="9 10" key="1">
    <citation type="submission" date="2018-11" db="EMBL/GenBank/DDBJ databases">
        <title>The genome draft of YIM 96095.</title>
        <authorList>
            <person name="Tang S.-K."/>
            <person name="Chunyu W.-X."/>
            <person name="Feng Y.-Z."/>
        </authorList>
    </citation>
    <scope>NUCLEOTIDE SEQUENCE [LARGE SCALE GENOMIC DNA]</scope>
    <source>
        <strain evidence="9 10">YIM 96095</strain>
    </source>
</reference>
<dbReference type="InterPro" id="IPR008271">
    <property type="entry name" value="Ser/Thr_kinase_AS"/>
</dbReference>
<sequence length="829" mass="90349">MTDQEHPQVPVHGDPADGDMPDAVLGARRDVVTFVESANQPDQLVRLWWVTVVLQIAEQHIPNLRMTNGHKHSVKYPRRSYAINSTSSARRYSTTSGRVGRPRLRPRPVTLRHTPRFRPPQPCGKIPVSLAVPNERVVATVRGTPSSGRHSAGPYELVRELGRGGFGSVHLGRDSAGRHAAVKLLHLNQAESARVRADFAREVDAARKVNPFCIAQVLDADLDADEPWIATEYIEGPTLLEAVRADGPRTGADLQRLAVSMATALTAIHRAGIVHRDLKPGNIMLASDGPRVIDFGIARGFEGTEFSVSQMVGTPNYMAPEQLEGNRLTPAVDVYAWGAVIVFAATGRNAFTAPSQAALIRRVLLGEPDLDGTPETLLPLVRRCLAKAPEQRPNAHALLEALLDGATPGTEPGADTGGTATPAPLPNVGPESDGAPPRGPAEPAEPAPPFVFADDSYHSPGDLASAMRRNWSAAVRVFANDQERALLRTWLLEDIDDRTVDRALLRRPPEDPEAVLTEFIAQVRPDLPPTYRGRDMRLSALRQTLRNHSGQPPAELHGLGSRVLRALARHHCVEEDHTCASGAPCKEYQRIHSEFVTRVERVRAATEQVDRTLRAESPQLADTVDVPALAASVTTTLLPGLLHPADETWPPREQRPRTHTEWYTALATAVGSDIPPELHEDRGVTLLYDATATRIAGIQDTEQLRVHTLERDLDRLMAGWRQATKTVFVRTFGGWCAVTLVSLPFFPWTGVFPSGVALVVGLVVVIGTLMAAGRPYAAQRHSLHTPPPDPSWREGRIATWLDGEITQAKQRAGRLPRILAHMTGGSTTG</sequence>
<feature type="region of interest" description="Disordered" evidence="6">
    <location>
        <begin position="405"/>
        <end position="448"/>
    </location>
</feature>
<keyword evidence="10" id="KW-1185">Reference proteome</keyword>
<evidence type="ECO:0000313" key="10">
    <source>
        <dbReference type="Proteomes" id="UP000269198"/>
    </source>
</evidence>
<feature type="compositionally biased region" description="Basic residues" evidence="6">
    <location>
        <begin position="69"/>
        <end position="78"/>
    </location>
</feature>
<feature type="domain" description="Protein kinase" evidence="8">
    <location>
        <begin position="155"/>
        <end position="403"/>
    </location>
</feature>
<keyword evidence="1" id="KW-0808">Transferase</keyword>
<dbReference type="Gene3D" id="3.30.200.20">
    <property type="entry name" value="Phosphorylase Kinase, domain 1"/>
    <property type="match status" value="1"/>
</dbReference>
<gene>
    <name evidence="9" type="ORF">EFW17_17180</name>
</gene>
<accession>A0A3N0E5U7</accession>
<dbReference type="PROSITE" id="PS00108">
    <property type="entry name" value="PROTEIN_KINASE_ST"/>
    <property type="match status" value="1"/>
</dbReference>
<keyword evidence="7" id="KW-0812">Transmembrane</keyword>
<evidence type="ECO:0000259" key="8">
    <source>
        <dbReference type="PROSITE" id="PS50011"/>
    </source>
</evidence>
<proteinExistence type="predicted"/>
<dbReference type="PANTHER" id="PTHR43289">
    <property type="entry name" value="MITOGEN-ACTIVATED PROTEIN KINASE KINASE KINASE 20-RELATED"/>
    <property type="match status" value="1"/>
</dbReference>
<keyword evidence="3 9" id="KW-0418">Kinase</keyword>
<feature type="binding site" evidence="5">
    <location>
        <position position="183"/>
    </location>
    <ligand>
        <name>ATP</name>
        <dbReference type="ChEBI" id="CHEBI:30616"/>
    </ligand>
</feature>
<dbReference type="InterPro" id="IPR011009">
    <property type="entry name" value="Kinase-like_dom_sf"/>
</dbReference>
<dbReference type="EMBL" id="RJMB01000018">
    <property type="protein sequence ID" value="RNL83221.1"/>
    <property type="molecule type" value="Genomic_DNA"/>
</dbReference>
<evidence type="ECO:0000256" key="7">
    <source>
        <dbReference type="SAM" id="Phobius"/>
    </source>
</evidence>
<evidence type="ECO:0000256" key="2">
    <source>
        <dbReference type="ARBA" id="ARBA00022741"/>
    </source>
</evidence>
<evidence type="ECO:0000256" key="6">
    <source>
        <dbReference type="SAM" id="MobiDB-lite"/>
    </source>
</evidence>
<feature type="compositionally biased region" description="Pro residues" evidence="6">
    <location>
        <begin position="437"/>
        <end position="448"/>
    </location>
</feature>
<protein>
    <submittedName>
        <fullName evidence="9">Serine/threonine protein kinase</fullName>
    </submittedName>
</protein>
<dbReference type="PROSITE" id="PS00107">
    <property type="entry name" value="PROTEIN_KINASE_ATP"/>
    <property type="match status" value="1"/>
</dbReference>